<gene>
    <name evidence="3" type="ORF">PR003_g25428</name>
</gene>
<feature type="region of interest" description="Disordered" evidence="2">
    <location>
        <begin position="403"/>
        <end position="472"/>
    </location>
</feature>
<feature type="region of interest" description="Disordered" evidence="2">
    <location>
        <begin position="1"/>
        <end position="46"/>
    </location>
</feature>
<dbReference type="Proteomes" id="UP000434957">
    <property type="component" value="Unassembled WGS sequence"/>
</dbReference>
<feature type="coiled-coil region" evidence="1">
    <location>
        <begin position="90"/>
        <end position="117"/>
    </location>
</feature>
<feature type="compositionally biased region" description="Low complexity" evidence="2">
    <location>
        <begin position="452"/>
        <end position="472"/>
    </location>
</feature>
<feature type="region of interest" description="Disordered" evidence="2">
    <location>
        <begin position="206"/>
        <end position="237"/>
    </location>
</feature>
<accession>A0A6A4CGD3</accession>
<name>A0A6A4CGD3_9STRA</name>
<evidence type="ECO:0000313" key="3">
    <source>
        <dbReference type="EMBL" id="KAE9289905.1"/>
    </source>
</evidence>
<organism evidence="3 4">
    <name type="scientific">Phytophthora rubi</name>
    <dbReference type="NCBI Taxonomy" id="129364"/>
    <lineage>
        <taxon>Eukaryota</taxon>
        <taxon>Sar</taxon>
        <taxon>Stramenopiles</taxon>
        <taxon>Oomycota</taxon>
        <taxon>Peronosporomycetes</taxon>
        <taxon>Peronosporales</taxon>
        <taxon>Peronosporaceae</taxon>
        <taxon>Phytophthora</taxon>
    </lineage>
</organism>
<comment type="caution">
    <text evidence="3">The sequence shown here is derived from an EMBL/GenBank/DDBJ whole genome shotgun (WGS) entry which is preliminary data.</text>
</comment>
<proteinExistence type="predicted"/>
<dbReference type="EMBL" id="QXFT01003052">
    <property type="protein sequence ID" value="KAE9289905.1"/>
    <property type="molecule type" value="Genomic_DNA"/>
</dbReference>
<evidence type="ECO:0000256" key="1">
    <source>
        <dbReference type="SAM" id="Coils"/>
    </source>
</evidence>
<reference evidence="3 4" key="1">
    <citation type="submission" date="2018-08" db="EMBL/GenBank/DDBJ databases">
        <title>Genomic investigation of the strawberry pathogen Phytophthora fragariae indicates pathogenicity is determined by transcriptional variation in three key races.</title>
        <authorList>
            <person name="Adams T.M."/>
            <person name="Armitage A.D."/>
            <person name="Sobczyk M.K."/>
            <person name="Bates H.J."/>
            <person name="Dunwell J.M."/>
            <person name="Nellist C.F."/>
            <person name="Harrison R.J."/>
        </authorList>
    </citation>
    <scope>NUCLEOTIDE SEQUENCE [LARGE SCALE GENOMIC DNA]</scope>
    <source>
        <strain evidence="3 4">SCRP333</strain>
    </source>
</reference>
<feature type="coiled-coil region" evidence="1">
    <location>
        <begin position="251"/>
        <end position="310"/>
    </location>
</feature>
<feature type="compositionally biased region" description="Low complexity" evidence="2">
    <location>
        <begin position="8"/>
        <end position="23"/>
    </location>
</feature>
<keyword evidence="4" id="KW-1185">Reference proteome</keyword>
<dbReference type="AlphaFoldDB" id="A0A6A4CGD3"/>
<protein>
    <submittedName>
        <fullName evidence="3">Uncharacterized protein</fullName>
    </submittedName>
</protein>
<feature type="compositionally biased region" description="Polar residues" evidence="2">
    <location>
        <begin position="403"/>
        <end position="415"/>
    </location>
</feature>
<evidence type="ECO:0000256" key="2">
    <source>
        <dbReference type="SAM" id="MobiDB-lite"/>
    </source>
</evidence>
<feature type="compositionally biased region" description="Basic and acidic residues" evidence="2">
    <location>
        <begin position="214"/>
        <end position="235"/>
    </location>
</feature>
<evidence type="ECO:0000313" key="4">
    <source>
        <dbReference type="Proteomes" id="UP000434957"/>
    </source>
</evidence>
<keyword evidence="1" id="KW-0175">Coiled coil</keyword>
<sequence>MSSSSVDTPDGGPPTARRGARAACPQAELRPSSMVMETSTGPAARDPMACAPSGVPSVSSIHVALPPLDRSAVRASTSQLTGILEHVTALAALESDHEELQGQFRALQGRVGVLEEQLTSAYENAAPFVAHCQHAYDMLSGQLQASQLECAEMRSALAQRLENSEEIKDVQQSLDLEKQMRAEETQWFHDQIADFEATLVSARAASNHPSVSGEDLHQVRSERDRALQRAAESDKAAQAWEASSSALETASAQLRHQVEIQEAKVADLQDQLGRSTRSFQRQLDRAHEELDRVRDRTVDAEEQLQQTTAELHQRTQDRDHIATNLRAHQTQVAAALSSIARLEGRANDLQVDRALVDRLQLDNATLSVDLSSAQRRCSDLETARSQAVAECDAIRGRIANLMSFAQPSTPRSRSASPERLPRPSSLNTRKRGRSRQSSRSPSTPGRRHRSPGKSPSPASSRARSRSPLRVTQ</sequence>